<dbReference type="EMBL" id="CP022129">
    <property type="protein sequence ID" value="ASF47607.1"/>
    <property type="molecule type" value="Genomic_DNA"/>
</dbReference>
<accession>A0A1Z4C251</accession>
<evidence type="ECO:0000256" key="2">
    <source>
        <dbReference type="ARBA" id="ARBA00022525"/>
    </source>
</evidence>
<evidence type="ECO:0000256" key="3">
    <source>
        <dbReference type="ARBA" id="ARBA00022837"/>
    </source>
</evidence>
<dbReference type="Pfam" id="PF00353">
    <property type="entry name" value="HemolysinCabind"/>
    <property type="match status" value="6"/>
</dbReference>
<dbReference type="PANTHER" id="PTHR38340">
    <property type="entry name" value="S-LAYER PROTEIN"/>
    <property type="match status" value="1"/>
</dbReference>
<organism evidence="6 7">
    <name type="scientific">Methylovulum psychrotolerans</name>
    <dbReference type="NCBI Taxonomy" id="1704499"/>
    <lineage>
        <taxon>Bacteria</taxon>
        <taxon>Pseudomonadati</taxon>
        <taxon>Pseudomonadota</taxon>
        <taxon>Gammaproteobacteria</taxon>
        <taxon>Methylococcales</taxon>
        <taxon>Methylococcaceae</taxon>
        <taxon>Methylovulum</taxon>
    </lineage>
</organism>
<proteinExistence type="predicted"/>
<dbReference type="GO" id="GO:0005576">
    <property type="term" value="C:extracellular region"/>
    <property type="evidence" value="ECO:0007669"/>
    <property type="project" value="UniProtKB-SubCell"/>
</dbReference>
<feature type="domain" description="Haemolysin-type calcium binding-related" evidence="5">
    <location>
        <begin position="251"/>
        <end position="279"/>
    </location>
</feature>
<dbReference type="InterPro" id="IPR010566">
    <property type="entry name" value="Haemolys_ca-bd"/>
</dbReference>
<reference evidence="6 7" key="1">
    <citation type="submission" date="2017-06" db="EMBL/GenBank/DDBJ databases">
        <title>Genome Sequencing of the methanotroph Methylovulum psychrotolerants str. HV10-M2 isolated from a high-altitude environment.</title>
        <authorList>
            <person name="Mateos-Rivera A."/>
        </authorList>
    </citation>
    <scope>NUCLEOTIDE SEQUENCE [LARGE SCALE GENOMIC DNA]</scope>
    <source>
        <strain evidence="6 7">HV10_M2</strain>
    </source>
</reference>
<dbReference type="RefSeq" id="WP_088620478.1">
    <property type="nucleotide sequence ID" value="NZ_CP022129.1"/>
</dbReference>
<dbReference type="PROSITE" id="PS00330">
    <property type="entry name" value="HEMOLYSIN_CALCIUM"/>
    <property type="match status" value="8"/>
</dbReference>
<dbReference type="Proteomes" id="UP000197019">
    <property type="component" value="Chromosome"/>
</dbReference>
<feature type="domain" description="Haemolysin-type calcium binding-related" evidence="5">
    <location>
        <begin position="117"/>
        <end position="140"/>
    </location>
</feature>
<gene>
    <name evidence="6" type="ORF">CEK71_16905</name>
</gene>
<dbReference type="Gene3D" id="2.150.10.10">
    <property type="entry name" value="Serralysin-like metalloprotease, C-terminal"/>
    <property type="match status" value="5"/>
</dbReference>
<evidence type="ECO:0000256" key="1">
    <source>
        <dbReference type="ARBA" id="ARBA00004613"/>
    </source>
</evidence>
<dbReference type="InterPro" id="IPR050557">
    <property type="entry name" value="RTX_toxin/Mannuronan_C5-epim"/>
</dbReference>
<evidence type="ECO:0000259" key="5">
    <source>
        <dbReference type="Pfam" id="PF06594"/>
    </source>
</evidence>
<evidence type="ECO:0000313" key="7">
    <source>
        <dbReference type="Proteomes" id="UP000197019"/>
    </source>
</evidence>
<keyword evidence="3" id="KW-0106">Calcium</keyword>
<protein>
    <recommendedName>
        <fullName evidence="5">Haemolysin-type calcium binding-related domain-containing protein</fullName>
    </recommendedName>
</protein>
<dbReference type="InterPro" id="IPR018511">
    <property type="entry name" value="Hemolysin-typ_Ca-bd_CS"/>
</dbReference>
<evidence type="ECO:0000256" key="4">
    <source>
        <dbReference type="SAM" id="MobiDB-lite"/>
    </source>
</evidence>
<dbReference type="PRINTS" id="PR00313">
    <property type="entry name" value="CABNDNGRPT"/>
</dbReference>
<keyword evidence="2" id="KW-0964">Secreted</keyword>
<keyword evidence="7" id="KW-1185">Reference proteome</keyword>
<feature type="region of interest" description="Disordered" evidence="4">
    <location>
        <begin position="1"/>
        <end position="28"/>
    </location>
</feature>
<dbReference type="Pfam" id="PF06594">
    <property type="entry name" value="HCBP_related"/>
    <property type="match status" value="2"/>
</dbReference>
<feature type="compositionally biased region" description="Low complexity" evidence="4">
    <location>
        <begin position="1"/>
        <end position="20"/>
    </location>
</feature>
<dbReference type="AlphaFoldDB" id="A0A1Z4C251"/>
<comment type="subcellular location">
    <subcellularLocation>
        <location evidence="1">Secreted</location>
    </subcellularLocation>
</comment>
<dbReference type="GO" id="GO:0005509">
    <property type="term" value="F:calcium ion binding"/>
    <property type="evidence" value="ECO:0007669"/>
    <property type="project" value="InterPro"/>
</dbReference>
<dbReference type="SUPFAM" id="SSF51120">
    <property type="entry name" value="beta-Roll"/>
    <property type="match status" value="5"/>
</dbReference>
<dbReference type="PANTHER" id="PTHR38340:SF1">
    <property type="entry name" value="S-LAYER PROTEIN"/>
    <property type="match status" value="1"/>
</dbReference>
<dbReference type="InterPro" id="IPR011049">
    <property type="entry name" value="Serralysin-like_metalloprot_C"/>
</dbReference>
<dbReference type="InterPro" id="IPR001343">
    <property type="entry name" value="Hemolysn_Ca-bd"/>
</dbReference>
<sequence length="638" mass="65827">MATYNGDNGNNTYNGTAGDDVINGNGGNDTLNGEGGNDIINGGTGNDTMYGGLGNDTYLIAKNDGTDWISDEGGTDVVKFTDMLATDISSVIKYYNVLYLTYSGGRLGVYNDFVYNNNNTVNYRIEQFQFSDGTVWSWADISQKVLQGTSGSDNLCGYDDSNDTLNGFAGNDSLYGYGGNDTLNGGTGNDYLVGGLGNDTYLIAKADGKGTIYDAGGTDVVKFTDMLATDISYVSQASSGSSLLLTYGSSQLFVQNYFYPNYRIEQFQFSDGTVWGEADIKAHISLTGTSSDDTLYGYHDSNDILNGLAGNDTLNGGDGNDTLYGGAGNDTLWGDGGNDTLNGGDGNDTLYGGAGNDTLNGGNGFDTDSYWDATAGVTVNLSLATAQDTGGAGIDTLTSIEAVKGGNYNDTLTGNAANNILSGGWGDDILNGGDGNDSLMGGAGNDILNGGNGFDIAQYWGVTWGVDVTVNLNLTTAQNTGDGFDILTSIEAVNGSAYNDTLTGNAVNNTLWGEGGNDVLNGGLGNDTLIGGLGHDSFVFNTTLGPGNIDTITDFSVTADTIQLAQSIFTALATGALAADQFKILGNGGIEDSNDHLLYTTTSGALSYDTDGSGAAAAVQIAILGKGLAMTSADFMVV</sequence>
<dbReference type="OrthoDB" id="5567377at2"/>
<dbReference type="KEGG" id="mpsy:CEK71_16905"/>
<name>A0A1Z4C251_9GAMM</name>
<evidence type="ECO:0000313" key="6">
    <source>
        <dbReference type="EMBL" id="ASF47607.1"/>
    </source>
</evidence>